<accession>U4TTS2</accession>
<dbReference type="AlphaFoldDB" id="U4TTS2"/>
<keyword evidence="3" id="KW-1185">Reference proteome</keyword>
<dbReference type="Proteomes" id="UP000030647">
    <property type="component" value="Unassembled WGS sequence"/>
</dbReference>
<dbReference type="InterPro" id="IPR057238">
    <property type="entry name" value="DUF7916"/>
</dbReference>
<dbReference type="HOGENOM" id="CLU_2081855_0_0_9"/>
<name>U4TTS2_9LACO</name>
<feature type="domain" description="DUF7916" evidence="1">
    <location>
        <begin position="3"/>
        <end position="110"/>
    </location>
</feature>
<evidence type="ECO:0000313" key="3">
    <source>
        <dbReference type="Proteomes" id="UP000030647"/>
    </source>
</evidence>
<dbReference type="STRING" id="1231336.L248_0599"/>
<reference evidence="3" key="1">
    <citation type="journal article" date="2013" name="Genome Announc.">
        <title>Whole-Genome Sequencing of Lactobacillus shenzhenensis Strain LY-73T.</title>
        <authorList>
            <person name="Lin Z."/>
            <person name="Liu Z."/>
            <person name="Yang R."/>
            <person name="Zou Y."/>
            <person name="Wan D."/>
            <person name="Chen J."/>
            <person name="Guo M."/>
            <person name="Zhao J."/>
            <person name="Fang C."/>
            <person name="Yang R."/>
            <person name="Liu F."/>
        </authorList>
    </citation>
    <scope>NUCLEOTIDE SEQUENCE [LARGE SCALE GENOMIC DNA]</scope>
    <source>
        <strain evidence="3">LY-73</strain>
    </source>
</reference>
<dbReference type="EMBL" id="KI271592">
    <property type="protein sequence ID" value="ERL64822.1"/>
    <property type="molecule type" value="Genomic_DNA"/>
</dbReference>
<evidence type="ECO:0000259" key="1">
    <source>
        <dbReference type="Pfam" id="PF25509"/>
    </source>
</evidence>
<dbReference type="Pfam" id="PF25509">
    <property type="entry name" value="DUF7916"/>
    <property type="match status" value="1"/>
</dbReference>
<sequence length="117" mass="12371">MAAVRSFLEAGADVILVPAVGTVPGLTDDEVQAVLKLAHAQDALVMSTIGTSQEGSGARYIEDVAIRNKTNGVDIQHVGDAAWDIQSPFENIYAMSMAIRGERFSGCAVAQPLIQNQ</sequence>
<protein>
    <recommendedName>
        <fullName evidence="1">DUF7916 domain-containing protein</fullName>
    </recommendedName>
</protein>
<dbReference type="eggNOG" id="COG0826">
    <property type="taxonomic scope" value="Bacteria"/>
</dbReference>
<organism evidence="2 3">
    <name type="scientific">Schleiferilactobacillus shenzhenensis LY-73</name>
    <dbReference type="NCBI Taxonomy" id="1231336"/>
    <lineage>
        <taxon>Bacteria</taxon>
        <taxon>Bacillati</taxon>
        <taxon>Bacillota</taxon>
        <taxon>Bacilli</taxon>
        <taxon>Lactobacillales</taxon>
        <taxon>Lactobacillaceae</taxon>
        <taxon>Schleiferilactobacillus</taxon>
    </lineage>
</organism>
<proteinExistence type="predicted"/>
<evidence type="ECO:0000313" key="2">
    <source>
        <dbReference type="EMBL" id="ERL64822.1"/>
    </source>
</evidence>
<gene>
    <name evidence="2" type="ORF">L248_0599</name>
</gene>